<dbReference type="EMBL" id="WXEY01000017">
    <property type="protein sequence ID" value="MZP30690.1"/>
    <property type="molecule type" value="Genomic_DNA"/>
</dbReference>
<keyword evidence="7" id="KW-0677">Repeat</keyword>
<dbReference type="InterPro" id="IPR017896">
    <property type="entry name" value="4Fe4S_Fe-S-bd"/>
</dbReference>
<dbReference type="NCBIfam" id="TIGR02512">
    <property type="entry name" value="FeFe_hydrog_A"/>
    <property type="match status" value="1"/>
</dbReference>
<dbReference type="SUPFAM" id="SSF54292">
    <property type="entry name" value="2Fe-2S ferredoxin-like"/>
    <property type="match status" value="1"/>
</dbReference>
<comment type="cofactor">
    <cofactor evidence="1">
        <name>[4Fe-4S] cluster</name>
        <dbReference type="ChEBI" id="CHEBI:49883"/>
    </cofactor>
</comment>
<evidence type="ECO:0000256" key="4">
    <source>
        <dbReference type="ARBA" id="ARBA00022485"/>
    </source>
</evidence>
<dbReference type="RefSeq" id="WP_161259216.1">
    <property type="nucleotide sequence ID" value="NZ_WXEY01000017.1"/>
</dbReference>
<feature type="domain" description="4Fe-4S ferredoxin-type" evidence="15">
    <location>
        <begin position="174"/>
        <end position="193"/>
    </location>
</feature>
<dbReference type="FunFam" id="3.10.20.740:FF:000004">
    <property type="entry name" value="NADH-quinone oxidoreductase"/>
    <property type="match status" value="1"/>
</dbReference>
<dbReference type="CDD" id="cd00207">
    <property type="entry name" value="fer2"/>
    <property type="match status" value="1"/>
</dbReference>
<dbReference type="InterPro" id="IPR013352">
    <property type="entry name" value="Fe_hydrogenase_subset"/>
</dbReference>
<feature type="domain" description="4Fe-4S ferredoxin-type" evidence="15">
    <location>
        <begin position="215"/>
        <end position="246"/>
    </location>
</feature>
<evidence type="ECO:0000313" key="18">
    <source>
        <dbReference type="Proteomes" id="UP000463470"/>
    </source>
</evidence>
<gene>
    <name evidence="17" type="ORF">GTO91_13305</name>
</gene>
<dbReference type="InterPro" id="IPR036991">
    <property type="entry name" value="Fe_hydrogenase_ssu_sf"/>
</dbReference>
<dbReference type="Gene3D" id="3.30.70.20">
    <property type="match status" value="1"/>
</dbReference>
<evidence type="ECO:0000259" key="14">
    <source>
        <dbReference type="PROSITE" id="PS51085"/>
    </source>
</evidence>
<dbReference type="InterPro" id="IPR017900">
    <property type="entry name" value="4Fe4S_Fe_S_CS"/>
</dbReference>
<evidence type="ECO:0000256" key="5">
    <source>
        <dbReference type="ARBA" id="ARBA00022714"/>
    </source>
</evidence>
<evidence type="ECO:0000256" key="9">
    <source>
        <dbReference type="ARBA" id="ARBA00023004"/>
    </source>
</evidence>
<dbReference type="GO" id="GO:0008137">
    <property type="term" value="F:NADH dehydrogenase (ubiquinone) activity"/>
    <property type="evidence" value="ECO:0007669"/>
    <property type="project" value="InterPro"/>
</dbReference>
<dbReference type="OrthoDB" id="9805142at2"/>
<accession>A0A845L7T2</accession>
<dbReference type="Proteomes" id="UP000463470">
    <property type="component" value="Unassembled WGS sequence"/>
</dbReference>
<keyword evidence="4" id="KW-0004">4Fe-4S</keyword>
<keyword evidence="11" id="KW-0520">NAD</keyword>
<dbReference type="GO" id="GO:0051539">
    <property type="term" value="F:4 iron, 4 sulfur cluster binding"/>
    <property type="evidence" value="ECO:0007669"/>
    <property type="project" value="UniProtKB-KW"/>
</dbReference>
<name>A0A845L7T2_9FIRM</name>
<comment type="caution">
    <text evidence="17">The sequence shown here is derived from an EMBL/GenBank/DDBJ whole genome shotgun (WGS) entry which is preliminary data.</text>
</comment>
<dbReference type="Pfam" id="PF02256">
    <property type="entry name" value="Fe_hyd_SSU"/>
    <property type="match status" value="1"/>
</dbReference>
<dbReference type="FunFam" id="3.30.70.20:FF:000035">
    <property type="entry name" value="Iron hydrogenase 1"/>
    <property type="match status" value="1"/>
</dbReference>
<evidence type="ECO:0000259" key="16">
    <source>
        <dbReference type="PROSITE" id="PS51839"/>
    </source>
</evidence>
<feature type="domain" description="2Fe-2S ferredoxin-type" evidence="14">
    <location>
        <begin position="37"/>
        <end position="115"/>
    </location>
</feature>
<keyword evidence="6" id="KW-0479">Metal-binding</keyword>
<evidence type="ECO:0000256" key="13">
    <source>
        <dbReference type="ARBA" id="ARBA00034078"/>
    </source>
</evidence>
<dbReference type="Pfam" id="PF02906">
    <property type="entry name" value="Fe_hyd_lg_C"/>
    <property type="match status" value="1"/>
</dbReference>
<evidence type="ECO:0000256" key="7">
    <source>
        <dbReference type="ARBA" id="ARBA00022737"/>
    </source>
</evidence>
<dbReference type="GO" id="GO:0016020">
    <property type="term" value="C:membrane"/>
    <property type="evidence" value="ECO:0007669"/>
    <property type="project" value="UniProtKB-SubCell"/>
</dbReference>
<feature type="domain" description="4Fe-4S His(Cys)3-ligated-type" evidence="16">
    <location>
        <begin position="115"/>
        <end position="154"/>
    </location>
</feature>
<dbReference type="SMART" id="SM00902">
    <property type="entry name" value="Fe_hyd_SSU"/>
    <property type="match status" value="1"/>
</dbReference>
<dbReference type="Gene3D" id="3.40.950.10">
    <property type="entry name" value="Fe-only Hydrogenase (Larger Subunit), Chain L, domain 3"/>
    <property type="match status" value="1"/>
</dbReference>
<reference evidence="17 18" key="1">
    <citation type="submission" date="2020-01" db="EMBL/GenBank/DDBJ databases">
        <title>Whole-genome sequence of Heliobacterium undosum DSM 13378.</title>
        <authorList>
            <person name="Kyndt J.A."/>
            <person name="Meyer T.E."/>
        </authorList>
    </citation>
    <scope>NUCLEOTIDE SEQUENCE [LARGE SCALE GENOMIC DNA]</scope>
    <source>
        <strain evidence="17 18">DSM 13378</strain>
    </source>
</reference>
<protein>
    <submittedName>
        <fullName evidence="17">2Fe-2S iron-sulfur cluster binding domain-containing protein</fullName>
    </submittedName>
</protein>
<keyword evidence="9" id="KW-0408">Iron</keyword>
<dbReference type="Pfam" id="PF10588">
    <property type="entry name" value="NADH-G_4Fe-4S_3"/>
    <property type="match status" value="1"/>
</dbReference>
<dbReference type="Pfam" id="PF13510">
    <property type="entry name" value="Fer2_4"/>
    <property type="match status" value="1"/>
</dbReference>
<dbReference type="PROSITE" id="PS51839">
    <property type="entry name" value="4FE4S_HC3"/>
    <property type="match status" value="1"/>
</dbReference>
<dbReference type="PROSITE" id="PS00198">
    <property type="entry name" value="4FE4S_FER_1"/>
    <property type="match status" value="1"/>
</dbReference>
<evidence type="ECO:0000256" key="6">
    <source>
        <dbReference type="ARBA" id="ARBA00022723"/>
    </source>
</evidence>
<dbReference type="InterPro" id="IPR009016">
    <property type="entry name" value="Fe_hydrogenase"/>
</dbReference>
<evidence type="ECO:0000313" key="17">
    <source>
        <dbReference type="EMBL" id="MZP30690.1"/>
    </source>
</evidence>
<keyword evidence="10" id="KW-0411">Iron-sulfur</keyword>
<evidence type="ECO:0000256" key="12">
    <source>
        <dbReference type="ARBA" id="ARBA00023136"/>
    </source>
</evidence>
<dbReference type="PROSITE" id="PS51085">
    <property type="entry name" value="2FE2S_FER_2"/>
    <property type="match status" value="1"/>
</dbReference>
<keyword evidence="12" id="KW-0472">Membrane</keyword>
<organism evidence="17 18">
    <name type="scientific">Heliomicrobium undosum</name>
    <dbReference type="NCBI Taxonomy" id="121734"/>
    <lineage>
        <taxon>Bacteria</taxon>
        <taxon>Bacillati</taxon>
        <taxon>Bacillota</taxon>
        <taxon>Clostridia</taxon>
        <taxon>Eubacteriales</taxon>
        <taxon>Heliobacteriaceae</taxon>
        <taxon>Heliomicrobium</taxon>
    </lineage>
</organism>
<dbReference type="NCBIfam" id="NF040763">
    <property type="entry name" value="FeFe_hydrog_A6"/>
    <property type="match status" value="1"/>
</dbReference>
<evidence type="ECO:0000256" key="1">
    <source>
        <dbReference type="ARBA" id="ARBA00001966"/>
    </source>
</evidence>
<dbReference type="InterPro" id="IPR049830">
    <property type="entry name" value="HndD"/>
</dbReference>
<comment type="cofactor">
    <cofactor evidence="13">
        <name>[2Fe-2S] cluster</name>
        <dbReference type="ChEBI" id="CHEBI:190135"/>
    </cofactor>
</comment>
<evidence type="ECO:0000256" key="8">
    <source>
        <dbReference type="ARBA" id="ARBA00022967"/>
    </source>
</evidence>
<keyword evidence="18" id="KW-1185">Reference proteome</keyword>
<dbReference type="Pfam" id="PF00037">
    <property type="entry name" value="Fer4"/>
    <property type="match status" value="1"/>
</dbReference>
<dbReference type="PROSITE" id="PS00641">
    <property type="entry name" value="COMPLEX1_75K_1"/>
    <property type="match status" value="1"/>
</dbReference>
<dbReference type="Gene3D" id="3.40.50.1780">
    <property type="match status" value="1"/>
</dbReference>
<dbReference type="GO" id="GO:0042773">
    <property type="term" value="P:ATP synthesis coupled electron transport"/>
    <property type="evidence" value="ECO:0007669"/>
    <property type="project" value="InterPro"/>
</dbReference>
<proteinExistence type="inferred from homology"/>
<dbReference type="InterPro" id="IPR000283">
    <property type="entry name" value="NADH_UbQ_OxRdtase_75kDa_su_CS"/>
</dbReference>
<evidence type="ECO:0000259" key="15">
    <source>
        <dbReference type="PROSITE" id="PS51379"/>
    </source>
</evidence>
<dbReference type="InterPro" id="IPR001041">
    <property type="entry name" value="2Fe-2S_ferredoxin-type"/>
</dbReference>
<dbReference type="SUPFAM" id="SSF53920">
    <property type="entry name" value="Fe-only hydrogenase"/>
    <property type="match status" value="1"/>
</dbReference>
<sequence length="644" mass="70945">MMKRHLEEALLPHMLGWDPGEEHPEEHTKPSAFFGPKKVRLEIDGQPVEADVGTTVLDAAREAGIHIPSLCYLREINEIGACRVCLVEVEGQRALQASCVYPVAEGLKVRTHSPRVRKARRRVVELILSDHQRECTTCIRNLNCELQNIAEDLGIRRIESQGEVRRQPVQDNNPSIRHDPNKCVHCRRCESICAKVQENHVIAAQERGFDTIIAPAFNADMGDTACIMCGQCVLSCPVGALTEKETIDDVWKALADPTTHVVVQTAPSIQVTLGEAFGMPVGAKVTGKLVAALRRLGFDQVLATDFAADLTIVEEAYEFLGRYEEGRTPFFTSCCPAWIKLVEHYYPKYIPNLSTCKSPMAMFGALTRAHYHKERGLPPEKVVSVAVMPCTAKKYEAARPEHGDGTRPDVDYVLTTRELVRMIREAGIDFSRLPDESFDSAFGEATGAGAIFGATGGVMEATLRTTSWVLSRAANPLSFVDAPPPPVEFREIRGETGLKLHHVKLGDHDIHVAVAHGTGNARRVIEALEAGEKIDFIEVMACPGGCVGGGGQPILGGRDHKKTSLDYRHNRADALYDIDSHKSLRYSHENPTVRRLYREILGQPGSELAKKLLHTHGYQSKGKYPGYSPLESSGCIAGKKMKID</sequence>
<dbReference type="GO" id="GO:0051537">
    <property type="term" value="F:2 iron, 2 sulfur cluster binding"/>
    <property type="evidence" value="ECO:0007669"/>
    <property type="project" value="UniProtKB-KW"/>
</dbReference>
<dbReference type="SMART" id="SM00929">
    <property type="entry name" value="NADH-G_4Fe-4S_3"/>
    <property type="match status" value="1"/>
</dbReference>
<dbReference type="InterPro" id="IPR003149">
    <property type="entry name" value="Fe_hydrogenase_ssu"/>
</dbReference>
<keyword evidence="5" id="KW-0001">2Fe-2S</keyword>
<evidence type="ECO:0000256" key="3">
    <source>
        <dbReference type="ARBA" id="ARBA00005404"/>
    </source>
</evidence>
<dbReference type="InterPro" id="IPR036010">
    <property type="entry name" value="2Fe-2S_ferredoxin-like_sf"/>
</dbReference>
<dbReference type="InterPro" id="IPR004108">
    <property type="entry name" value="Fe_hydrogenase_lsu_C"/>
</dbReference>
<dbReference type="InterPro" id="IPR019574">
    <property type="entry name" value="NADH_UbQ_OxRdtase_Gsu_4Fe4S-bd"/>
</dbReference>
<comment type="subcellular location">
    <subcellularLocation>
        <location evidence="2">Membrane</location>
    </subcellularLocation>
</comment>
<dbReference type="InterPro" id="IPR050340">
    <property type="entry name" value="Cytosolic_Fe-S_CAF"/>
</dbReference>
<evidence type="ECO:0000256" key="10">
    <source>
        <dbReference type="ARBA" id="ARBA00023014"/>
    </source>
</evidence>
<dbReference type="SUPFAM" id="SSF54862">
    <property type="entry name" value="4Fe-4S ferredoxins"/>
    <property type="match status" value="1"/>
</dbReference>
<dbReference type="GO" id="GO:0008901">
    <property type="term" value="F:ferredoxin hydrogenase activity"/>
    <property type="evidence" value="ECO:0007669"/>
    <property type="project" value="InterPro"/>
</dbReference>
<evidence type="ECO:0000256" key="2">
    <source>
        <dbReference type="ARBA" id="ARBA00004370"/>
    </source>
</evidence>
<dbReference type="PANTHER" id="PTHR11615">
    <property type="entry name" value="NITRATE, FORMATE, IRON DEHYDROGENASE"/>
    <property type="match status" value="1"/>
</dbReference>
<evidence type="ECO:0000256" key="11">
    <source>
        <dbReference type="ARBA" id="ARBA00023027"/>
    </source>
</evidence>
<dbReference type="Gene3D" id="4.10.260.20">
    <property type="entry name" value="Iron hydrogenase, small subunit"/>
    <property type="match status" value="1"/>
</dbReference>
<dbReference type="Gene3D" id="3.10.20.740">
    <property type="match status" value="1"/>
</dbReference>
<dbReference type="GO" id="GO:0005506">
    <property type="term" value="F:iron ion binding"/>
    <property type="evidence" value="ECO:0007669"/>
    <property type="project" value="InterPro"/>
</dbReference>
<dbReference type="AlphaFoldDB" id="A0A845L7T2"/>
<keyword evidence="8" id="KW-1278">Translocase</keyword>
<dbReference type="PROSITE" id="PS51379">
    <property type="entry name" value="4FE4S_FER_2"/>
    <property type="match status" value="2"/>
</dbReference>
<comment type="similarity">
    <text evidence="3">Belongs to the complex I 75 kDa subunit family.</text>
</comment>